<evidence type="ECO:0000313" key="4">
    <source>
        <dbReference type="Proteomes" id="UP000184147"/>
    </source>
</evidence>
<keyword evidence="1" id="KW-0812">Transmembrane</keyword>
<dbReference type="STRING" id="1124188.SAMN05444377_101386"/>
<dbReference type="RefSeq" id="WP_083544700.1">
    <property type="nucleotide sequence ID" value="NZ_FQVQ01000001.1"/>
</dbReference>
<reference evidence="3 4" key="1">
    <citation type="submission" date="2016-11" db="EMBL/GenBank/DDBJ databases">
        <authorList>
            <person name="Jaros S."/>
            <person name="Januszkiewicz K."/>
            <person name="Wedrychowicz H."/>
        </authorList>
    </citation>
    <scope>NUCLEOTIDE SEQUENCE [LARGE SCALE GENOMIC DNA]</scope>
    <source>
        <strain evidence="3 4">DSM 25660</strain>
    </source>
</reference>
<feature type="transmembrane region" description="Helical" evidence="1">
    <location>
        <begin position="87"/>
        <end position="105"/>
    </location>
</feature>
<name>A0A1M4WR30_9FLAO</name>
<dbReference type="EMBL" id="FQVQ01000001">
    <property type="protein sequence ID" value="SHE83678.1"/>
    <property type="molecule type" value="Genomic_DNA"/>
</dbReference>
<evidence type="ECO:0000256" key="1">
    <source>
        <dbReference type="SAM" id="Phobius"/>
    </source>
</evidence>
<protein>
    <recommendedName>
        <fullName evidence="2">Acyltransferase 3 domain-containing protein</fullName>
    </recommendedName>
</protein>
<feature type="transmembrane region" description="Helical" evidence="1">
    <location>
        <begin position="267"/>
        <end position="290"/>
    </location>
</feature>
<keyword evidence="4" id="KW-1185">Reference proteome</keyword>
<dbReference type="Proteomes" id="UP000184147">
    <property type="component" value="Unassembled WGS sequence"/>
</dbReference>
<feature type="domain" description="Acyltransferase 3" evidence="2">
    <location>
        <begin position="11"/>
        <end position="313"/>
    </location>
</feature>
<dbReference type="InterPro" id="IPR002656">
    <property type="entry name" value="Acyl_transf_3_dom"/>
</dbReference>
<feature type="transmembrane region" description="Helical" evidence="1">
    <location>
        <begin position="12"/>
        <end position="33"/>
    </location>
</feature>
<keyword evidence="1" id="KW-0472">Membrane</keyword>
<feature type="transmembrane region" description="Helical" evidence="1">
    <location>
        <begin position="183"/>
        <end position="202"/>
    </location>
</feature>
<dbReference type="InterPro" id="IPR050879">
    <property type="entry name" value="Acyltransferase_3"/>
</dbReference>
<feature type="transmembrane region" description="Helical" evidence="1">
    <location>
        <begin position="159"/>
        <end position="177"/>
    </location>
</feature>
<feature type="transmembrane region" description="Helical" evidence="1">
    <location>
        <begin position="133"/>
        <end position="152"/>
    </location>
</feature>
<accession>A0A1M4WR30</accession>
<feature type="transmembrane region" description="Helical" evidence="1">
    <location>
        <begin position="39"/>
        <end position="66"/>
    </location>
</feature>
<feature type="transmembrane region" description="Helical" evidence="1">
    <location>
        <begin position="296"/>
        <end position="321"/>
    </location>
</feature>
<dbReference type="PANTHER" id="PTHR23028">
    <property type="entry name" value="ACETYLTRANSFERASE"/>
    <property type="match status" value="1"/>
</dbReference>
<dbReference type="GO" id="GO:0000271">
    <property type="term" value="P:polysaccharide biosynthetic process"/>
    <property type="evidence" value="ECO:0007669"/>
    <property type="project" value="TreeGrafter"/>
</dbReference>
<sequence length="336" mass="39281">MASDKLHVLQSFRGIAASMVVVHHALNTLLYYHPIRSSFLLFLCHLGKYGVDFFFVLSGFILTYAFAQKKQNPVPWHRFLLARFIRVYVPFLPISIALYFFYTYYPHFSNGSRDLSLWTSLTLSPSGKPALSVAWTLSHEILFYLLFSVMYIGEKYWKILCTLWIIGIGMVYVVFHHSTKNTFFGFVFSPYNVEFLVGYGTAKFYLQGKSIAKEIYLALLVLIFSLIVFLLWNQWYPVRFFTNFLVAIMSALLILKFINSTWTPPRILLFSGMISYSIYLIHNPVQIFIVRLLPEIHSLILVFIVLLLILFVVHLMAWIYYQIFENSVTNQIKKRV</sequence>
<dbReference type="GO" id="GO:0016747">
    <property type="term" value="F:acyltransferase activity, transferring groups other than amino-acyl groups"/>
    <property type="evidence" value="ECO:0007669"/>
    <property type="project" value="InterPro"/>
</dbReference>
<dbReference type="OrthoDB" id="290051at2"/>
<dbReference type="PANTHER" id="PTHR23028:SF131">
    <property type="entry name" value="BLR2367 PROTEIN"/>
    <property type="match status" value="1"/>
</dbReference>
<dbReference type="AlphaFoldDB" id="A0A1M4WR30"/>
<evidence type="ECO:0000313" key="3">
    <source>
        <dbReference type="EMBL" id="SHE83678.1"/>
    </source>
</evidence>
<keyword evidence="1" id="KW-1133">Transmembrane helix</keyword>
<organism evidence="3 4">
    <name type="scientific">Flavobacterium fontis</name>
    <dbReference type="NCBI Taxonomy" id="1124188"/>
    <lineage>
        <taxon>Bacteria</taxon>
        <taxon>Pseudomonadati</taxon>
        <taxon>Bacteroidota</taxon>
        <taxon>Flavobacteriia</taxon>
        <taxon>Flavobacteriales</taxon>
        <taxon>Flavobacteriaceae</taxon>
        <taxon>Flavobacterium</taxon>
    </lineage>
</organism>
<gene>
    <name evidence="3" type="ORF">SAMN05444377_101386</name>
</gene>
<feature type="transmembrane region" description="Helical" evidence="1">
    <location>
        <begin position="214"/>
        <end position="232"/>
    </location>
</feature>
<evidence type="ECO:0000259" key="2">
    <source>
        <dbReference type="Pfam" id="PF01757"/>
    </source>
</evidence>
<dbReference type="GO" id="GO:0016020">
    <property type="term" value="C:membrane"/>
    <property type="evidence" value="ECO:0007669"/>
    <property type="project" value="TreeGrafter"/>
</dbReference>
<proteinExistence type="predicted"/>
<feature type="transmembrane region" description="Helical" evidence="1">
    <location>
        <begin position="238"/>
        <end position="255"/>
    </location>
</feature>
<dbReference type="Pfam" id="PF01757">
    <property type="entry name" value="Acyl_transf_3"/>
    <property type="match status" value="1"/>
</dbReference>